<dbReference type="PRINTS" id="PR00734">
    <property type="entry name" value="GLHYDRLASE7"/>
</dbReference>
<dbReference type="GO" id="GO:0030245">
    <property type="term" value="P:cellulose catabolic process"/>
    <property type="evidence" value="ECO:0007669"/>
    <property type="project" value="UniProtKB-KW"/>
</dbReference>
<dbReference type="GO" id="GO:0016162">
    <property type="term" value="F:cellulose 1,4-beta-cellobiosidase activity"/>
    <property type="evidence" value="ECO:0007669"/>
    <property type="project" value="UniProtKB-EC"/>
</dbReference>
<dbReference type="Gene3D" id="2.70.100.10">
    <property type="entry name" value="Glycoside hydrolase, family 7, domain"/>
    <property type="match status" value="1"/>
</dbReference>
<dbReference type="InterPro" id="IPR001722">
    <property type="entry name" value="Glyco_hydro_7"/>
</dbReference>
<keyword evidence="5 9" id="KW-0136">Cellulose degradation</keyword>
<evidence type="ECO:0000256" key="7">
    <source>
        <dbReference type="ARBA" id="ARBA00023295"/>
    </source>
</evidence>
<proteinExistence type="inferred from homology"/>
<evidence type="ECO:0000256" key="2">
    <source>
        <dbReference type="ARBA" id="ARBA00006044"/>
    </source>
</evidence>
<name>A0AAV0B6M2_PHAPC</name>
<dbReference type="InterPro" id="IPR013320">
    <property type="entry name" value="ConA-like_dom_sf"/>
</dbReference>
<evidence type="ECO:0000256" key="9">
    <source>
        <dbReference type="RuleBase" id="RU361164"/>
    </source>
</evidence>
<organism evidence="10 11">
    <name type="scientific">Phakopsora pachyrhizi</name>
    <name type="common">Asian soybean rust disease fungus</name>
    <dbReference type="NCBI Taxonomy" id="170000"/>
    <lineage>
        <taxon>Eukaryota</taxon>
        <taxon>Fungi</taxon>
        <taxon>Dikarya</taxon>
        <taxon>Basidiomycota</taxon>
        <taxon>Pucciniomycotina</taxon>
        <taxon>Pucciniomycetes</taxon>
        <taxon>Pucciniales</taxon>
        <taxon>Phakopsoraceae</taxon>
        <taxon>Phakopsora</taxon>
    </lineage>
</organism>
<evidence type="ECO:0000256" key="1">
    <source>
        <dbReference type="ARBA" id="ARBA00001641"/>
    </source>
</evidence>
<dbReference type="EC" id="3.2.1.-" evidence="9"/>
<comment type="caution">
    <text evidence="10">The sequence shown here is derived from an EMBL/GenBank/DDBJ whole genome shotgun (WGS) entry which is preliminary data.</text>
</comment>
<dbReference type="PANTHER" id="PTHR33753:SF2">
    <property type="entry name" value="GLYCOSIDE HYDROLASE FAMILY 7 PROTEIN"/>
    <property type="match status" value="1"/>
</dbReference>
<dbReference type="Pfam" id="PF00840">
    <property type="entry name" value="Glyco_hydro_7"/>
    <property type="match status" value="1"/>
</dbReference>
<keyword evidence="7 9" id="KW-0326">Glycosidase</keyword>
<evidence type="ECO:0000256" key="8">
    <source>
        <dbReference type="ARBA" id="ARBA00023326"/>
    </source>
</evidence>
<reference evidence="10" key="1">
    <citation type="submission" date="2022-06" db="EMBL/GenBank/DDBJ databases">
        <authorList>
            <consortium name="SYNGENTA / RWTH Aachen University"/>
        </authorList>
    </citation>
    <scope>NUCLEOTIDE SEQUENCE</scope>
</reference>
<keyword evidence="3" id="KW-0732">Signal</keyword>
<evidence type="ECO:0000256" key="4">
    <source>
        <dbReference type="ARBA" id="ARBA00022801"/>
    </source>
</evidence>
<sequence>MRQANFSYLLSRVELCLIGYLFLKIPFKLFAQQPGNASATESWPHLKVTSCSKMGCRDLKTHLTMDADRRPLVDVNGTSSCLSSNITWNEKICSDPKSCSKNCALGKVNYTESEVISTQGHSVTLKLFNKEKQDGTRFYVMDSKELYKLFQLKNQEVSFEVDVSNAPAGVNAALYFVGMEADGGKSKANQAGAPYGTGFCSSKCPTNLRFVNGKANVLVPTLIAPITNFGTMGSCCPEVDVWQANQVSQTFSAHPCISNKPVTCHGMSCKPDALCASSSSCDFSSLRADDRNFYGPSKTVNTMKKFRVITQFITDDGTSSGDLVEIRRLYVQDDKVIENTRILVPRQSYAFNSVTDGFCSNSTAAIQQRNSFKYKGGLEALGKAMENGMVMVLSLSLGDVSDQMLKDPKSSALAPVKNITNSTMSSKNSSDTIISLQKNPRGSTVTFSHIKIGPINTSLKVSALI</sequence>
<dbReference type="Proteomes" id="UP001153365">
    <property type="component" value="Unassembled WGS sequence"/>
</dbReference>
<dbReference type="InterPro" id="IPR037019">
    <property type="entry name" value="Glyco_hydro_7_sf"/>
</dbReference>
<evidence type="ECO:0000256" key="3">
    <source>
        <dbReference type="ARBA" id="ARBA00022729"/>
    </source>
</evidence>
<accession>A0AAV0B6M2</accession>
<evidence type="ECO:0000256" key="5">
    <source>
        <dbReference type="ARBA" id="ARBA00023001"/>
    </source>
</evidence>
<comment type="similarity">
    <text evidence="2 9">Belongs to the glycosyl hydrolase 7 (cellulase C) family.</text>
</comment>
<gene>
    <name evidence="10" type="ORF">PPACK8108_LOCUS14106</name>
</gene>
<keyword evidence="4 9" id="KW-0378">Hydrolase</keyword>
<comment type="catalytic activity">
    <reaction evidence="1">
        <text>Hydrolysis of (1-&gt;4)-beta-D-glucosidic linkages in cellulose and cellotetraose, releasing cellobiose from the non-reducing ends of the chains.</text>
        <dbReference type="EC" id="3.2.1.91"/>
    </reaction>
</comment>
<keyword evidence="6" id="KW-0119">Carbohydrate metabolism</keyword>
<dbReference type="PANTHER" id="PTHR33753">
    <property type="entry name" value="1,4-BETA-D-GLUCAN CELLOBIOHYDROLASE B"/>
    <property type="match status" value="1"/>
</dbReference>
<protein>
    <recommendedName>
        <fullName evidence="9">Glucanase</fullName>
        <ecNumber evidence="9">3.2.1.-</ecNumber>
    </recommendedName>
</protein>
<evidence type="ECO:0000313" key="11">
    <source>
        <dbReference type="Proteomes" id="UP001153365"/>
    </source>
</evidence>
<keyword evidence="11" id="KW-1185">Reference proteome</keyword>
<evidence type="ECO:0000256" key="6">
    <source>
        <dbReference type="ARBA" id="ARBA00023277"/>
    </source>
</evidence>
<evidence type="ECO:0000313" key="10">
    <source>
        <dbReference type="EMBL" id="CAH7681501.1"/>
    </source>
</evidence>
<dbReference type="AlphaFoldDB" id="A0AAV0B6M2"/>
<keyword evidence="8 9" id="KW-0624">Polysaccharide degradation</keyword>
<dbReference type="SUPFAM" id="SSF49899">
    <property type="entry name" value="Concanavalin A-like lectins/glucanases"/>
    <property type="match status" value="1"/>
</dbReference>
<dbReference type="EMBL" id="CALTRL010003595">
    <property type="protein sequence ID" value="CAH7681501.1"/>
    <property type="molecule type" value="Genomic_DNA"/>
</dbReference>